<reference evidence="1 2" key="1">
    <citation type="submission" date="2018-11" db="EMBL/GenBank/DDBJ databases">
        <title>Neisseria weixii sp. nov. isolated from the rectal contents of plateau pika (Ochotona cruzoniae).</title>
        <authorList>
            <person name="Zhang G."/>
        </authorList>
    </citation>
    <scope>NUCLEOTIDE SEQUENCE [LARGE SCALE GENOMIC DNA]</scope>
    <source>
        <strain evidence="1 2">10009</strain>
    </source>
</reference>
<dbReference type="AlphaFoldDB" id="A0A3N4N3S7"/>
<name>A0A3N4N3S7_9NEIS</name>
<gene>
    <name evidence="1" type="ORF">EGK74_00935</name>
</gene>
<keyword evidence="2" id="KW-1185">Reference proteome</keyword>
<comment type="caution">
    <text evidence="1">The sequence shown here is derived from an EMBL/GenBank/DDBJ whole genome shotgun (WGS) entry which is preliminary data.</text>
</comment>
<organism evidence="1 2">
    <name type="scientific">Neisseria weixii</name>
    <dbReference type="NCBI Taxonomy" id="1853276"/>
    <lineage>
        <taxon>Bacteria</taxon>
        <taxon>Pseudomonadati</taxon>
        <taxon>Pseudomonadota</taxon>
        <taxon>Betaproteobacteria</taxon>
        <taxon>Neisseriales</taxon>
        <taxon>Neisseriaceae</taxon>
        <taxon>Neisseria</taxon>
    </lineage>
</organism>
<dbReference type="RefSeq" id="WP_123803611.1">
    <property type="nucleotide sequence ID" value="NZ_RPFL01000001.1"/>
</dbReference>
<evidence type="ECO:0000313" key="2">
    <source>
        <dbReference type="Proteomes" id="UP000272412"/>
    </source>
</evidence>
<accession>A0A3N4N3S7</accession>
<evidence type="ECO:0000313" key="1">
    <source>
        <dbReference type="EMBL" id="RPD90944.1"/>
    </source>
</evidence>
<protein>
    <submittedName>
        <fullName evidence="1">Uncharacterized protein</fullName>
    </submittedName>
</protein>
<sequence>MGAEHPLKYLPHSAGIPKSSFHYHIGKADPDAAAKTAVGEVCHRRKGRKMVAHMLDQAFCRDLCKTLP</sequence>
<proteinExistence type="predicted"/>
<dbReference type="EMBL" id="RPFL01000001">
    <property type="protein sequence ID" value="RPD90944.1"/>
    <property type="molecule type" value="Genomic_DNA"/>
</dbReference>
<dbReference type="Proteomes" id="UP000272412">
    <property type="component" value="Unassembled WGS sequence"/>
</dbReference>